<dbReference type="AlphaFoldDB" id="A0A9Q0GDU5"/>
<evidence type="ECO:0000313" key="2">
    <source>
        <dbReference type="EMBL" id="KAJ4847931.1"/>
    </source>
</evidence>
<evidence type="ECO:0000256" key="1">
    <source>
        <dbReference type="SAM" id="MobiDB-lite"/>
    </source>
</evidence>
<protein>
    <submittedName>
        <fullName evidence="2">Uncharacterized protein</fullName>
    </submittedName>
</protein>
<evidence type="ECO:0000313" key="3">
    <source>
        <dbReference type="Proteomes" id="UP001141552"/>
    </source>
</evidence>
<dbReference type="OrthoDB" id="1075193at2759"/>
<sequence>MKRQRSVDGHNTRAAKAEGKGAKATAVGKKKEKKAVEKVVEEERKNSVGGEISTAVMSQENLVGLEDQWPSWSVVDEQMSWGSIWLPIWDVEYMGEASHSEMFSDVAWDDDIWNLKGINTIPNN</sequence>
<keyword evidence="3" id="KW-1185">Reference proteome</keyword>
<dbReference type="EMBL" id="JAKUCV010001040">
    <property type="protein sequence ID" value="KAJ4847931.1"/>
    <property type="molecule type" value="Genomic_DNA"/>
</dbReference>
<feature type="compositionally biased region" description="Basic and acidic residues" evidence="1">
    <location>
        <begin position="1"/>
        <end position="21"/>
    </location>
</feature>
<feature type="region of interest" description="Disordered" evidence="1">
    <location>
        <begin position="1"/>
        <end position="34"/>
    </location>
</feature>
<comment type="caution">
    <text evidence="2">The sequence shown here is derived from an EMBL/GenBank/DDBJ whole genome shotgun (WGS) entry which is preliminary data.</text>
</comment>
<reference evidence="2" key="1">
    <citation type="submission" date="2022-02" db="EMBL/GenBank/DDBJ databases">
        <authorList>
            <person name="Henning P.M."/>
            <person name="McCubbin A.G."/>
            <person name="Shore J.S."/>
        </authorList>
    </citation>
    <scope>NUCLEOTIDE SEQUENCE</scope>
    <source>
        <strain evidence="2">F60SS</strain>
        <tissue evidence="2">Leaves</tissue>
    </source>
</reference>
<proteinExistence type="predicted"/>
<accession>A0A9Q0GDU5</accession>
<reference evidence="2" key="2">
    <citation type="journal article" date="2023" name="Plants (Basel)">
        <title>Annotation of the Turnera subulata (Passifloraceae) Draft Genome Reveals the S-Locus Evolved after the Divergence of Turneroideae from Passifloroideae in a Stepwise Manner.</title>
        <authorList>
            <person name="Henning P.M."/>
            <person name="Roalson E.H."/>
            <person name="Mir W."/>
            <person name="McCubbin A.G."/>
            <person name="Shore J.S."/>
        </authorList>
    </citation>
    <scope>NUCLEOTIDE SEQUENCE</scope>
    <source>
        <strain evidence="2">F60SS</strain>
    </source>
</reference>
<organism evidence="2 3">
    <name type="scientific">Turnera subulata</name>
    <dbReference type="NCBI Taxonomy" id="218843"/>
    <lineage>
        <taxon>Eukaryota</taxon>
        <taxon>Viridiplantae</taxon>
        <taxon>Streptophyta</taxon>
        <taxon>Embryophyta</taxon>
        <taxon>Tracheophyta</taxon>
        <taxon>Spermatophyta</taxon>
        <taxon>Magnoliopsida</taxon>
        <taxon>eudicotyledons</taxon>
        <taxon>Gunneridae</taxon>
        <taxon>Pentapetalae</taxon>
        <taxon>rosids</taxon>
        <taxon>fabids</taxon>
        <taxon>Malpighiales</taxon>
        <taxon>Passifloraceae</taxon>
        <taxon>Turnera</taxon>
    </lineage>
</organism>
<name>A0A9Q0GDU5_9ROSI</name>
<dbReference type="Proteomes" id="UP001141552">
    <property type="component" value="Unassembled WGS sequence"/>
</dbReference>
<gene>
    <name evidence="2" type="ORF">Tsubulata_031374</name>
</gene>